<keyword evidence="2 3" id="KW-0040">ANK repeat</keyword>
<dbReference type="PROSITE" id="PS50297">
    <property type="entry name" value="ANK_REP_REGION"/>
    <property type="match status" value="1"/>
</dbReference>
<dbReference type="PROSITE" id="PS50088">
    <property type="entry name" value="ANK_REPEAT"/>
    <property type="match status" value="1"/>
</dbReference>
<sequence length="316" mass="36364">MEEQLSNAIISGDLEFLKTYINEGNDFNHITLVAPDRYGKKPLELAVLAQINYKGSAEITKLILENSNAESQAEVLLNFASEDSYLEKMKVLLESGIPVDLAYNNQTALQRATGNRNLKMVHLLLEHGADPNKSGEYGSAFEKAKTIHYEPAYQEMMTTFINGKTSSPYDFVNKDEVISQLKNWIYALLNLAKNNKNQTFYVIAIDGMRLIANSEEEFKITLKKYQRKFPRKYRLEEEIKSLKFNTGDFSFHEIQIQTDNLNTNLDLDLSFLEKRENENRIKKDLLFEGLLKNKALFTSEMNTTDDFKIIKKGHVY</sequence>
<dbReference type="SUPFAM" id="SSF48403">
    <property type="entry name" value="Ankyrin repeat"/>
    <property type="match status" value="1"/>
</dbReference>
<dbReference type="Pfam" id="PF12796">
    <property type="entry name" value="Ank_2"/>
    <property type="match status" value="1"/>
</dbReference>
<dbReference type="OrthoDB" id="407974at2"/>
<name>A0A2V4C812_9FLAO</name>
<keyword evidence="5" id="KW-1185">Reference proteome</keyword>
<evidence type="ECO:0000256" key="1">
    <source>
        <dbReference type="ARBA" id="ARBA00022737"/>
    </source>
</evidence>
<organism evidence="4 5">
    <name type="scientific">Flavobacterium hydrophilum</name>
    <dbReference type="NCBI Taxonomy" id="2211445"/>
    <lineage>
        <taxon>Bacteria</taxon>
        <taxon>Pseudomonadati</taxon>
        <taxon>Bacteroidota</taxon>
        <taxon>Flavobacteriia</taxon>
        <taxon>Flavobacteriales</taxon>
        <taxon>Flavobacteriaceae</taxon>
        <taxon>Flavobacterium</taxon>
    </lineage>
</organism>
<dbReference type="PANTHER" id="PTHR24198">
    <property type="entry name" value="ANKYRIN REPEAT AND PROTEIN KINASE DOMAIN-CONTAINING PROTEIN"/>
    <property type="match status" value="1"/>
</dbReference>
<dbReference type="Proteomes" id="UP000247681">
    <property type="component" value="Unassembled WGS sequence"/>
</dbReference>
<evidence type="ECO:0000313" key="5">
    <source>
        <dbReference type="Proteomes" id="UP000247681"/>
    </source>
</evidence>
<dbReference type="RefSeq" id="WP_110345092.1">
    <property type="nucleotide sequence ID" value="NZ_QJHL01000001.1"/>
</dbReference>
<gene>
    <name evidence="4" type="ORF">DMB68_02510</name>
</gene>
<comment type="caution">
    <text evidence="4">The sequence shown here is derived from an EMBL/GenBank/DDBJ whole genome shotgun (WGS) entry which is preliminary data.</text>
</comment>
<dbReference type="InterPro" id="IPR036770">
    <property type="entry name" value="Ankyrin_rpt-contain_sf"/>
</dbReference>
<keyword evidence="1" id="KW-0677">Repeat</keyword>
<dbReference type="InterPro" id="IPR002110">
    <property type="entry name" value="Ankyrin_rpt"/>
</dbReference>
<proteinExistence type="predicted"/>
<dbReference type="EMBL" id="QJHL01000001">
    <property type="protein sequence ID" value="PXY46080.1"/>
    <property type="molecule type" value="Genomic_DNA"/>
</dbReference>
<dbReference type="AlphaFoldDB" id="A0A2V4C812"/>
<reference evidence="4 5" key="1">
    <citation type="submission" date="2018-05" db="EMBL/GenBank/DDBJ databases">
        <title>Flavobacterium sp. strain IMCC34758, incomplete genome.</title>
        <authorList>
            <person name="Joung Y."/>
        </authorList>
    </citation>
    <scope>NUCLEOTIDE SEQUENCE [LARGE SCALE GENOMIC DNA]</scope>
    <source>
        <strain evidence="4 5">IMCC34758</strain>
    </source>
</reference>
<evidence type="ECO:0000256" key="2">
    <source>
        <dbReference type="ARBA" id="ARBA00023043"/>
    </source>
</evidence>
<evidence type="ECO:0000256" key="3">
    <source>
        <dbReference type="PROSITE-ProRule" id="PRU00023"/>
    </source>
</evidence>
<protein>
    <submittedName>
        <fullName evidence="4">Uncharacterized protein</fullName>
    </submittedName>
</protein>
<evidence type="ECO:0000313" key="4">
    <source>
        <dbReference type="EMBL" id="PXY46080.1"/>
    </source>
</evidence>
<dbReference type="Gene3D" id="1.25.40.20">
    <property type="entry name" value="Ankyrin repeat-containing domain"/>
    <property type="match status" value="1"/>
</dbReference>
<dbReference type="SMART" id="SM00248">
    <property type="entry name" value="ANK"/>
    <property type="match status" value="2"/>
</dbReference>
<accession>A0A2V4C812</accession>
<feature type="repeat" description="ANK" evidence="3">
    <location>
        <begin position="104"/>
        <end position="136"/>
    </location>
</feature>
<dbReference type="PANTHER" id="PTHR24198:SF165">
    <property type="entry name" value="ANKYRIN REPEAT-CONTAINING PROTEIN-RELATED"/>
    <property type="match status" value="1"/>
</dbReference>